<name>A0A379C9Q3_9PAST</name>
<sequence>MNDFKALIKFLIDGKYILFTMLLCLLSLHALESKYSDEEATAVYACELQQGKWIEIERGGYCD</sequence>
<gene>
    <name evidence="1" type="ORF">NCTC12872_00966</name>
</gene>
<dbReference type="EMBL" id="UGTA01000001">
    <property type="protein sequence ID" value="SUB58994.1"/>
    <property type="molecule type" value="Genomic_DNA"/>
</dbReference>
<reference evidence="1 2" key="1">
    <citation type="submission" date="2018-06" db="EMBL/GenBank/DDBJ databases">
        <authorList>
            <consortium name="Pathogen Informatics"/>
            <person name="Doyle S."/>
        </authorList>
    </citation>
    <scope>NUCLEOTIDE SEQUENCE [LARGE SCALE GENOMIC DNA]</scope>
    <source>
        <strain evidence="1 2">NCTC12872</strain>
    </source>
</reference>
<dbReference type="Proteomes" id="UP000255417">
    <property type="component" value="Unassembled WGS sequence"/>
</dbReference>
<protein>
    <submittedName>
        <fullName evidence="1">Uncharacterized protein</fullName>
    </submittedName>
</protein>
<accession>A0A379C9Q3</accession>
<dbReference type="RefSeq" id="WP_115315493.1">
    <property type="nucleotide sequence ID" value="NZ_LWIF01000001.1"/>
</dbReference>
<evidence type="ECO:0000313" key="2">
    <source>
        <dbReference type="Proteomes" id="UP000255417"/>
    </source>
</evidence>
<organism evidence="1 2">
    <name type="scientific">Phocoenobacter uteri</name>
    <dbReference type="NCBI Taxonomy" id="146806"/>
    <lineage>
        <taxon>Bacteria</taxon>
        <taxon>Pseudomonadati</taxon>
        <taxon>Pseudomonadota</taxon>
        <taxon>Gammaproteobacteria</taxon>
        <taxon>Pasteurellales</taxon>
        <taxon>Pasteurellaceae</taxon>
        <taxon>Phocoenobacter</taxon>
    </lineage>
</organism>
<evidence type="ECO:0000313" key="1">
    <source>
        <dbReference type="EMBL" id="SUB58994.1"/>
    </source>
</evidence>
<keyword evidence="2" id="KW-1185">Reference proteome</keyword>
<dbReference type="AlphaFoldDB" id="A0A379C9Q3"/>
<proteinExistence type="predicted"/>